<keyword evidence="2" id="KW-1185">Reference proteome</keyword>
<dbReference type="InterPro" id="IPR043519">
    <property type="entry name" value="NT_sf"/>
</dbReference>
<dbReference type="RefSeq" id="WP_108609806.1">
    <property type="nucleotide sequence ID" value="NZ_BAAAVZ010000008.1"/>
</dbReference>
<sequence length="169" mass="18833">MPTLVELVPYDPNWAKHFSDAEAVLRATLGSSVVAIDHVGSTAIPGIPAKPIIDIDVTLSSLSAIPRGSAGLVNAGYEPRGNRYDDDVWAFLLKSSAPQLRVYLCPEGNRTHERRLVFREYLRHHDDAAKEYSFLKRRLAAQFPYDGDRYTSEKSQFVQGIVEIALGYV</sequence>
<evidence type="ECO:0000313" key="2">
    <source>
        <dbReference type="Proteomes" id="UP000539538"/>
    </source>
</evidence>
<proteinExistence type="predicted"/>
<name>A0ABR6KV78_9HYPH</name>
<dbReference type="PANTHER" id="PTHR34822">
    <property type="entry name" value="GRPB DOMAIN PROTEIN (AFU_ORTHOLOGUE AFUA_1G01530)"/>
    <property type="match status" value="1"/>
</dbReference>
<gene>
    <name evidence="1" type="ORF">GGQ99_000166</name>
</gene>
<dbReference type="Proteomes" id="UP000539538">
    <property type="component" value="Unassembled WGS sequence"/>
</dbReference>
<accession>A0ABR6KV78</accession>
<dbReference type="EMBL" id="JACHOT010000001">
    <property type="protein sequence ID" value="MBB4648444.1"/>
    <property type="molecule type" value="Genomic_DNA"/>
</dbReference>
<dbReference type="Pfam" id="PF04229">
    <property type="entry name" value="GrpB"/>
    <property type="match status" value="1"/>
</dbReference>
<dbReference type="InterPro" id="IPR007344">
    <property type="entry name" value="GrpB/CoaE"/>
</dbReference>
<comment type="caution">
    <text evidence="1">The sequence shown here is derived from an EMBL/GenBank/DDBJ whole genome shotgun (WGS) entry which is preliminary data.</text>
</comment>
<evidence type="ECO:0000313" key="1">
    <source>
        <dbReference type="EMBL" id="MBB4648444.1"/>
    </source>
</evidence>
<dbReference type="PANTHER" id="PTHR34822:SF1">
    <property type="entry name" value="GRPB FAMILY PROTEIN"/>
    <property type="match status" value="1"/>
</dbReference>
<organism evidence="1 2">
    <name type="scientific">Aminobacter niigataensis</name>
    <dbReference type="NCBI Taxonomy" id="83265"/>
    <lineage>
        <taxon>Bacteria</taxon>
        <taxon>Pseudomonadati</taxon>
        <taxon>Pseudomonadota</taxon>
        <taxon>Alphaproteobacteria</taxon>
        <taxon>Hyphomicrobiales</taxon>
        <taxon>Phyllobacteriaceae</taxon>
        <taxon>Aminobacter</taxon>
    </lineage>
</organism>
<dbReference type="SUPFAM" id="SSF81301">
    <property type="entry name" value="Nucleotidyltransferase"/>
    <property type="match status" value="1"/>
</dbReference>
<reference evidence="1 2" key="1">
    <citation type="submission" date="2020-08" db="EMBL/GenBank/DDBJ databases">
        <title>Genomic Encyclopedia of Type Strains, Phase IV (KMG-IV): sequencing the most valuable type-strain genomes for metagenomic binning, comparative biology and taxonomic classification.</title>
        <authorList>
            <person name="Goeker M."/>
        </authorList>
    </citation>
    <scope>NUCLEOTIDE SEQUENCE [LARGE SCALE GENOMIC DNA]</scope>
    <source>
        <strain evidence="1 2">DSM 7050</strain>
    </source>
</reference>
<protein>
    <submittedName>
        <fullName evidence="1">GrpB-like predicted nucleotidyltransferase (UPF0157 family)</fullName>
    </submittedName>
</protein>
<dbReference type="Gene3D" id="3.30.460.10">
    <property type="entry name" value="Beta Polymerase, domain 2"/>
    <property type="match status" value="1"/>
</dbReference>